<dbReference type="AlphaFoldDB" id="A0A2I7N9B8"/>
<dbReference type="InterPro" id="IPR001646">
    <property type="entry name" value="5peptide_repeat"/>
</dbReference>
<dbReference type="RefSeq" id="WP_102952344.1">
    <property type="nucleotide sequence ID" value="NZ_CP024847.1"/>
</dbReference>
<dbReference type="Pfam" id="PF00805">
    <property type="entry name" value="Pentapeptide"/>
    <property type="match status" value="5"/>
</dbReference>
<dbReference type="InterPro" id="IPR051082">
    <property type="entry name" value="Pentapeptide-BTB/POZ_domain"/>
</dbReference>
<reference evidence="3" key="1">
    <citation type="submission" date="2017-11" db="EMBL/GenBank/DDBJ databases">
        <authorList>
            <person name="Chan K.G."/>
            <person name="Lee L.S."/>
        </authorList>
    </citation>
    <scope>NUCLEOTIDE SEQUENCE [LARGE SCALE GENOMIC DNA]</scope>
    <source>
        <strain evidence="3">DSM 100970</strain>
    </source>
</reference>
<dbReference type="KEGG" id="nba:CUN60_12405"/>
<protein>
    <recommendedName>
        <fullName evidence="1">DUF2169 domain-containing protein</fullName>
    </recommendedName>
</protein>
<sequence length="856" mass="95339">MKTIKPNNMSLLFRTQLLNKQDILTIGAFATFSFNMNEPRLLEEQQLWKIVELNLGKDEILDLGLPKPRGEYLIYGKAYSSKPVQAMAIHITIDQLSKSLVVIGNRYWTPIGASKPEFFTELTVDYTNAYGGDGCAENPVGKGYKAPEAGKFYLPNIEDPNSPITRKGDQPHPAGFNAYPINWPQRMQYMGQIDNNYLQECWPEFPKGTDPLIFNSAPEDQQLKGYFQGTEKFTIKNMHPVNSTQTSKLPGVRARIFITQKNRNNEEVFKELPTKAETLWLFPNQEVGTLLFRANINVIDEEYSDLLQLYAVWESVEEAPRSAEFYLQQLLLNDQIENEAVAEPPIEEPPIAKESAPVEETVAEEYTLPQNPELDKALKDLQDIQKKLSDQLKAQGVDPEQQTAKIMSMSANPQSKEMSSEEALKELQQITQNIMQKNNLTQADLDKVITQSAESKLPPLSDLLKQLGPLEGNAAELVENLVKLDKISQDNQVAQEPEIAEESPIDNNGIDEATIPLPVLTPLTLTTSDVMTKYNRNKDLSSLDLSNFDLSSLDLKGADFSRSILNNVNFQNSNLDNVVFNNSFLDSADFSNTSLNDATINDSYLGRANFLNANLTSVKITNSDLNSSNFNKNILLGAQFTDVNLDQSNLENIVAQQSKFIRCIISNCNLSNANFTKATLTDSDLSLSILNNSKFNNASATGIKLAGATGESTDFKDANLSYSRADETTSLYKANFKNTNLNFASWEGAQLAESDFSNAIFDESNFSSSNFTKAKLELASAKKTNFTKAVFEHADLNRINLFKGSLRRSNLLATDLRYSNLYGVDFYKASMGQTDLTGANLEQTLLSAMGVSPKII</sequence>
<dbReference type="SUPFAM" id="SSF141571">
    <property type="entry name" value="Pentapeptide repeat-like"/>
    <property type="match status" value="2"/>
</dbReference>
<name>A0A2I7N9B8_9NEIS</name>
<dbReference type="Proteomes" id="UP000236655">
    <property type="component" value="Chromosome"/>
</dbReference>
<dbReference type="Gene3D" id="2.160.20.80">
    <property type="entry name" value="E3 ubiquitin-protein ligase SopA"/>
    <property type="match status" value="3"/>
</dbReference>
<accession>A0A2I7N9B8</accession>
<evidence type="ECO:0000313" key="2">
    <source>
        <dbReference type="EMBL" id="AUR53058.1"/>
    </source>
</evidence>
<organism evidence="2 3">
    <name type="scientific">Aquella oligotrophica</name>
    <dbReference type="NCBI Taxonomy" id="2067065"/>
    <lineage>
        <taxon>Bacteria</taxon>
        <taxon>Pseudomonadati</taxon>
        <taxon>Pseudomonadota</taxon>
        <taxon>Betaproteobacteria</taxon>
        <taxon>Neisseriales</taxon>
        <taxon>Neisseriaceae</taxon>
        <taxon>Aquella</taxon>
    </lineage>
</organism>
<proteinExistence type="predicted"/>
<dbReference type="InterPro" id="IPR018683">
    <property type="entry name" value="DUF2169"/>
</dbReference>
<evidence type="ECO:0000313" key="3">
    <source>
        <dbReference type="Proteomes" id="UP000236655"/>
    </source>
</evidence>
<feature type="domain" description="DUF2169" evidence="1">
    <location>
        <begin position="21"/>
        <end position="293"/>
    </location>
</feature>
<dbReference type="OrthoDB" id="237820at2"/>
<keyword evidence="3" id="KW-1185">Reference proteome</keyword>
<evidence type="ECO:0000259" key="1">
    <source>
        <dbReference type="Pfam" id="PF09937"/>
    </source>
</evidence>
<dbReference type="Pfam" id="PF09937">
    <property type="entry name" value="DUF2169"/>
    <property type="match status" value="1"/>
</dbReference>
<dbReference type="PANTHER" id="PTHR14136:SF17">
    <property type="entry name" value="BTB_POZ DOMAIN-CONTAINING PROTEIN KCTD9"/>
    <property type="match status" value="1"/>
</dbReference>
<dbReference type="EMBL" id="CP024847">
    <property type="protein sequence ID" value="AUR53058.1"/>
    <property type="molecule type" value="Genomic_DNA"/>
</dbReference>
<gene>
    <name evidence="2" type="ORF">CUN60_12405</name>
</gene>
<dbReference type="PANTHER" id="PTHR14136">
    <property type="entry name" value="BTB_POZ DOMAIN-CONTAINING PROTEIN KCTD9"/>
    <property type="match status" value="1"/>
</dbReference>